<keyword evidence="3 6" id="KW-0349">Heme</keyword>
<dbReference type="AlphaFoldDB" id="A0A9P4JMZ0"/>
<keyword evidence="4 6" id="KW-0479">Metal-binding</keyword>
<keyword evidence="7" id="KW-0472">Membrane</keyword>
<protein>
    <submittedName>
        <fullName evidence="8">Cytochrome P450</fullName>
    </submittedName>
</protein>
<dbReference type="InterPro" id="IPR036396">
    <property type="entry name" value="Cyt_P450_sf"/>
</dbReference>
<comment type="similarity">
    <text evidence="2">Belongs to the cytochrome P450 family.</text>
</comment>
<sequence>MLQAILNGLLSTFREQIAGSIWSLTSLCILTICFYIFWRQWTFFFYPLFNPQKPAEVPYWIPFLGHSLAMFGDTASLIRQSVNHFQRSYVPFSIQVLGQRLYVVSSPEDVATVYKNPAIFSWDEYMDLLLKAFGLTPEARRLSWWKPSPGEMNDPVGKILNPQHKCLVHVVEDIYKTQLLPGEQLDLIMQSVVGKINFSLSWEQLHGPFILQSQPTSRRLSVKLLCRILLTDATTRTMFGDLIFRYEPRVIEYLMVLNDYSWAYIFEYPTIFTPKLNEARKALTEALRSYLRTPECQRVGEVWSIRRIIQSQEYFGIDESSRIAMLLMVWWAAHSNTVNASFWLLSYVIYDRSLLQALREETRPAFQNSTMDVDYLRTHCPLLTSSYYEMLRQVNGAMSIRKVSQDVHLSGKLLKAGNAVLIPYRELHFNENVWGDSSREFCADRFLRQPKLASHSAYRPFGGGVSYCPGRHLAMAEVCGFVATVIQRFEIELPPTAEGNMQSFPEIDRLRPSTGITSSMEGSDLFVDVKPRKEEEWV</sequence>
<evidence type="ECO:0000256" key="3">
    <source>
        <dbReference type="ARBA" id="ARBA00022617"/>
    </source>
</evidence>
<comment type="caution">
    <text evidence="8">The sequence shown here is derived from an EMBL/GenBank/DDBJ whole genome shotgun (WGS) entry which is preliminary data.</text>
</comment>
<dbReference type="Gene3D" id="1.10.630.10">
    <property type="entry name" value="Cytochrome P450"/>
    <property type="match status" value="1"/>
</dbReference>
<dbReference type="SUPFAM" id="SSF48264">
    <property type="entry name" value="Cytochrome P450"/>
    <property type="match status" value="1"/>
</dbReference>
<evidence type="ECO:0000256" key="1">
    <source>
        <dbReference type="ARBA" id="ARBA00001971"/>
    </source>
</evidence>
<dbReference type="Proteomes" id="UP000799536">
    <property type="component" value="Unassembled WGS sequence"/>
</dbReference>
<feature type="binding site" description="axial binding residue" evidence="6">
    <location>
        <position position="468"/>
    </location>
    <ligand>
        <name>heme</name>
        <dbReference type="ChEBI" id="CHEBI:30413"/>
    </ligand>
    <ligandPart>
        <name>Fe</name>
        <dbReference type="ChEBI" id="CHEBI:18248"/>
    </ligandPart>
</feature>
<dbReference type="Pfam" id="PF00067">
    <property type="entry name" value="p450"/>
    <property type="match status" value="1"/>
</dbReference>
<dbReference type="InterPro" id="IPR050529">
    <property type="entry name" value="CYP450_sterol_14alpha_dmase"/>
</dbReference>
<dbReference type="GO" id="GO:0016705">
    <property type="term" value="F:oxidoreductase activity, acting on paired donors, with incorporation or reduction of molecular oxygen"/>
    <property type="evidence" value="ECO:0007669"/>
    <property type="project" value="InterPro"/>
</dbReference>
<dbReference type="CDD" id="cd11040">
    <property type="entry name" value="CYP7_CYP8-like"/>
    <property type="match status" value="1"/>
</dbReference>
<dbReference type="EMBL" id="ML993985">
    <property type="protein sequence ID" value="KAF2201224.1"/>
    <property type="molecule type" value="Genomic_DNA"/>
</dbReference>
<evidence type="ECO:0000256" key="5">
    <source>
        <dbReference type="ARBA" id="ARBA00023004"/>
    </source>
</evidence>
<evidence type="ECO:0000256" key="4">
    <source>
        <dbReference type="ARBA" id="ARBA00022723"/>
    </source>
</evidence>
<keyword evidence="7" id="KW-1133">Transmembrane helix</keyword>
<gene>
    <name evidence="8" type="ORF">GQ43DRAFT_440788</name>
</gene>
<dbReference type="InterPro" id="IPR002403">
    <property type="entry name" value="Cyt_P450_E_grp-IV"/>
</dbReference>
<feature type="transmembrane region" description="Helical" evidence="7">
    <location>
        <begin position="21"/>
        <end position="38"/>
    </location>
</feature>
<dbReference type="GO" id="GO:0005506">
    <property type="term" value="F:iron ion binding"/>
    <property type="evidence" value="ECO:0007669"/>
    <property type="project" value="InterPro"/>
</dbReference>
<reference evidence="8" key="1">
    <citation type="journal article" date="2020" name="Stud. Mycol.">
        <title>101 Dothideomycetes genomes: a test case for predicting lifestyles and emergence of pathogens.</title>
        <authorList>
            <person name="Haridas S."/>
            <person name="Albert R."/>
            <person name="Binder M."/>
            <person name="Bloem J."/>
            <person name="Labutti K."/>
            <person name="Salamov A."/>
            <person name="Andreopoulos B."/>
            <person name="Baker S."/>
            <person name="Barry K."/>
            <person name="Bills G."/>
            <person name="Bluhm B."/>
            <person name="Cannon C."/>
            <person name="Castanera R."/>
            <person name="Culley D."/>
            <person name="Daum C."/>
            <person name="Ezra D."/>
            <person name="Gonzalez J."/>
            <person name="Henrissat B."/>
            <person name="Kuo A."/>
            <person name="Liang C."/>
            <person name="Lipzen A."/>
            <person name="Lutzoni F."/>
            <person name="Magnuson J."/>
            <person name="Mondo S."/>
            <person name="Nolan M."/>
            <person name="Ohm R."/>
            <person name="Pangilinan J."/>
            <person name="Park H.-J."/>
            <person name="Ramirez L."/>
            <person name="Alfaro M."/>
            <person name="Sun H."/>
            <person name="Tritt A."/>
            <person name="Yoshinaga Y."/>
            <person name="Zwiers L.-H."/>
            <person name="Turgeon B."/>
            <person name="Goodwin S."/>
            <person name="Spatafora J."/>
            <person name="Crous P."/>
            <person name="Grigoriev I."/>
        </authorList>
    </citation>
    <scope>NUCLEOTIDE SEQUENCE</scope>
    <source>
        <strain evidence="8">ATCC 74209</strain>
    </source>
</reference>
<keyword evidence="7" id="KW-0812">Transmembrane</keyword>
<name>A0A9P4JMZ0_9PLEO</name>
<evidence type="ECO:0000256" key="7">
    <source>
        <dbReference type="SAM" id="Phobius"/>
    </source>
</evidence>
<comment type="cofactor">
    <cofactor evidence="1 6">
        <name>heme</name>
        <dbReference type="ChEBI" id="CHEBI:30413"/>
    </cofactor>
</comment>
<keyword evidence="9" id="KW-1185">Reference proteome</keyword>
<dbReference type="PRINTS" id="PR00465">
    <property type="entry name" value="EP450IV"/>
</dbReference>
<evidence type="ECO:0000256" key="6">
    <source>
        <dbReference type="PIRSR" id="PIRSR602403-1"/>
    </source>
</evidence>
<organism evidence="8 9">
    <name type="scientific">Delitschia confertaspora ATCC 74209</name>
    <dbReference type="NCBI Taxonomy" id="1513339"/>
    <lineage>
        <taxon>Eukaryota</taxon>
        <taxon>Fungi</taxon>
        <taxon>Dikarya</taxon>
        <taxon>Ascomycota</taxon>
        <taxon>Pezizomycotina</taxon>
        <taxon>Dothideomycetes</taxon>
        <taxon>Pleosporomycetidae</taxon>
        <taxon>Pleosporales</taxon>
        <taxon>Delitschiaceae</taxon>
        <taxon>Delitschia</taxon>
    </lineage>
</organism>
<proteinExistence type="inferred from homology"/>
<evidence type="ECO:0000313" key="8">
    <source>
        <dbReference type="EMBL" id="KAF2201224.1"/>
    </source>
</evidence>
<accession>A0A9P4JMZ0</accession>
<dbReference type="GO" id="GO:0008395">
    <property type="term" value="F:steroid hydroxylase activity"/>
    <property type="evidence" value="ECO:0007669"/>
    <property type="project" value="TreeGrafter"/>
</dbReference>
<evidence type="ECO:0000313" key="9">
    <source>
        <dbReference type="Proteomes" id="UP000799536"/>
    </source>
</evidence>
<evidence type="ECO:0000256" key="2">
    <source>
        <dbReference type="ARBA" id="ARBA00010617"/>
    </source>
</evidence>
<keyword evidence="5 6" id="KW-0408">Iron</keyword>
<dbReference type="PANTHER" id="PTHR24304:SF2">
    <property type="entry name" value="24-HYDROXYCHOLESTEROL 7-ALPHA-HYDROXYLASE"/>
    <property type="match status" value="1"/>
</dbReference>
<dbReference type="InterPro" id="IPR001128">
    <property type="entry name" value="Cyt_P450"/>
</dbReference>
<dbReference type="OrthoDB" id="1470350at2759"/>
<dbReference type="GO" id="GO:0020037">
    <property type="term" value="F:heme binding"/>
    <property type="evidence" value="ECO:0007669"/>
    <property type="project" value="InterPro"/>
</dbReference>
<dbReference type="PANTHER" id="PTHR24304">
    <property type="entry name" value="CYTOCHROME P450 FAMILY 7"/>
    <property type="match status" value="1"/>
</dbReference>